<evidence type="ECO:0000313" key="1">
    <source>
        <dbReference type="EMBL" id="PST84288.1"/>
    </source>
</evidence>
<organism evidence="1 2">
    <name type="scientific">Pedobacter yulinensis</name>
    <dbReference type="NCBI Taxonomy" id="2126353"/>
    <lineage>
        <taxon>Bacteria</taxon>
        <taxon>Pseudomonadati</taxon>
        <taxon>Bacteroidota</taxon>
        <taxon>Sphingobacteriia</taxon>
        <taxon>Sphingobacteriales</taxon>
        <taxon>Sphingobacteriaceae</taxon>
        <taxon>Pedobacter</taxon>
    </lineage>
</organism>
<dbReference type="OrthoDB" id="1148871at2"/>
<sequence>MLQLELAVNGKVRIFIAAVSCNNIYYNLRQSMSGSATLRLLEELAGMTEIPEVTTGLLIFHSKYLKALKIITVFRAFLFVLPARYKSNLQERSLVALAVT</sequence>
<name>A0A2T3HPB0_9SPHI</name>
<dbReference type="Proteomes" id="UP000240912">
    <property type="component" value="Unassembled WGS sequence"/>
</dbReference>
<accession>A0A2T3HPB0</accession>
<proteinExistence type="predicted"/>
<dbReference type="EMBL" id="PYLS01000004">
    <property type="protein sequence ID" value="PST84288.1"/>
    <property type="molecule type" value="Genomic_DNA"/>
</dbReference>
<reference evidence="1 2" key="1">
    <citation type="submission" date="2018-03" db="EMBL/GenBank/DDBJ databases">
        <authorList>
            <person name="Keele B.F."/>
        </authorList>
    </citation>
    <scope>NUCLEOTIDE SEQUENCE [LARGE SCALE GENOMIC DNA]</scope>
    <source>
        <strain evidence="1 2">YL28-9</strain>
    </source>
</reference>
<dbReference type="AlphaFoldDB" id="A0A2T3HPB0"/>
<keyword evidence="2" id="KW-1185">Reference proteome</keyword>
<gene>
    <name evidence="1" type="ORF">C7T94_06095</name>
</gene>
<protein>
    <submittedName>
        <fullName evidence="1">Uncharacterized protein</fullName>
    </submittedName>
</protein>
<comment type="caution">
    <text evidence="1">The sequence shown here is derived from an EMBL/GenBank/DDBJ whole genome shotgun (WGS) entry which is preliminary data.</text>
</comment>
<evidence type="ECO:0000313" key="2">
    <source>
        <dbReference type="Proteomes" id="UP000240912"/>
    </source>
</evidence>